<keyword evidence="4 5" id="KW-0326">Glycosidase</keyword>
<feature type="transmembrane region" description="Helical" evidence="7">
    <location>
        <begin position="27"/>
        <end position="49"/>
    </location>
</feature>
<comment type="caution">
    <text evidence="9">The sequence shown here is derived from an EMBL/GenBank/DDBJ whole genome shotgun (WGS) entry which is preliminary data.</text>
</comment>
<evidence type="ECO:0000313" key="10">
    <source>
        <dbReference type="Proteomes" id="UP000051574"/>
    </source>
</evidence>
<reference evidence="9 10" key="1">
    <citation type="submission" date="2015-09" db="EMBL/GenBank/DDBJ databases">
        <title>Draft genome of the scarab beetle Oryctes borbonicus.</title>
        <authorList>
            <person name="Meyer J.M."/>
            <person name="Markov G.V."/>
            <person name="Baskaran P."/>
            <person name="Herrmann M."/>
            <person name="Sommer R.J."/>
            <person name="Roedelsperger C."/>
        </authorList>
    </citation>
    <scope>NUCLEOTIDE SEQUENCE [LARGE SCALE GENOMIC DNA]</scope>
    <source>
        <strain evidence="9">OB123</strain>
        <tissue evidence="9">Whole animal</tissue>
    </source>
</reference>
<dbReference type="InterPro" id="IPR001223">
    <property type="entry name" value="Glyco_hydro18_cat"/>
</dbReference>
<dbReference type="AlphaFoldDB" id="A0A0T6AYA6"/>
<dbReference type="Gene3D" id="3.20.20.80">
    <property type="entry name" value="Glycosidases"/>
    <property type="match status" value="1"/>
</dbReference>
<dbReference type="InterPro" id="IPR050314">
    <property type="entry name" value="Glycosyl_Hydrlase_18"/>
</dbReference>
<evidence type="ECO:0000256" key="2">
    <source>
        <dbReference type="ARBA" id="ARBA00022801"/>
    </source>
</evidence>
<accession>A0A0T6AYA6</accession>
<organism evidence="9 10">
    <name type="scientific">Oryctes borbonicus</name>
    <dbReference type="NCBI Taxonomy" id="1629725"/>
    <lineage>
        <taxon>Eukaryota</taxon>
        <taxon>Metazoa</taxon>
        <taxon>Ecdysozoa</taxon>
        <taxon>Arthropoda</taxon>
        <taxon>Hexapoda</taxon>
        <taxon>Insecta</taxon>
        <taxon>Pterygota</taxon>
        <taxon>Neoptera</taxon>
        <taxon>Endopterygota</taxon>
        <taxon>Coleoptera</taxon>
        <taxon>Polyphaga</taxon>
        <taxon>Scarabaeiformia</taxon>
        <taxon>Scarabaeidae</taxon>
        <taxon>Dynastinae</taxon>
        <taxon>Oryctes</taxon>
    </lineage>
</organism>
<keyword evidence="7" id="KW-0472">Membrane</keyword>
<dbReference type="PANTHER" id="PTHR11177">
    <property type="entry name" value="CHITINASE"/>
    <property type="match status" value="1"/>
</dbReference>
<dbReference type="FunFam" id="3.10.50.10:FF:000003">
    <property type="entry name" value="Class V chitinase CHIT5b"/>
    <property type="match status" value="1"/>
</dbReference>
<keyword evidence="3" id="KW-0325">Glycoprotein</keyword>
<evidence type="ECO:0000256" key="7">
    <source>
        <dbReference type="SAM" id="Phobius"/>
    </source>
</evidence>
<evidence type="ECO:0000256" key="4">
    <source>
        <dbReference type="ARBA" id="ARBA00023295"/>
    </source>
</evidence>
<dbReference type="Proteomes" id="UP000051574">
    <property type="component" value="Unassembled WGS sequence"/>
</dbReference>
<dbReference type="Pfam" id="PF00704">
    <property type="entry name" value="Glyco_hydro_18"/>
    <property type="match status" value="1"/>
</dbReference>
<dbReference type="SUPFAM" id="SSF54556">
    <property type="entry name" value="Chitinase insertion domain"/>
    <property type="match status" value="1"/>
</dbReference>
<dbReference type="GO" id="GO:0004568">
    <property type="term" value="F:chitinase activity"/>
    <property type="evidence" value="ECO:0007669"/>
    <property type="project" value="UniProtKB-ARBA"/>
</dbReference>
<dbReference type="InterPro" id="IPR017853">
    <property type="entry name" value="GH"/>
</dbReference>
<dbReference type="PROSITE" id="PS01095">
    <property type="entry name" value="GH18_1"/>
    <property type="match status" value="1"/>
</dbReference>
<evidence type="ECO:0000256" key="6">
    <source>
        <dbReference type="RuleBase" id="RU004453"/>
    </source>
</evidence>
<dbReference type="GO" id="GO:0008061">
    <property type="term" value="F:chitin binding"/>
    <property type="evidence" value="ECO:0007669"/>
    <property type="project" value="InterPro"/>
</dbReference>
<keyword evidence="10" id="KW-1185">Reference proteome</keyword>
<comment type="similarity">
    <text evidence="6">Belongs to the glycosyl hydrolase 18 family.</text>
</comment>
<dbReference type="InterPro" id="IPR011583">
    <property type="entry name" value="Chitinase_II/V-like_cat"/>
</dbReference>
<keyword evidence="1" id="KW-0732">Signal</keyword>
<dbReference type="InterPro" id="IPR029070">
    <property type="entry name" value="Chitinase_insertion_sf"/>
</dbReference>
<protein>
    <submittedName>
        <fullName evidence="9">Glycoside hydrolase</fullName>
    </submittedName>
</protein>
<dbReference type="GO" id="GO:0006032">
    <property type="term" value="P:chitin catabolic process"/>
    <property type="evidence" value="ECO:0007669"/>
    <property type="project" value="TreeGrafter"/>
</dbReference>
<dbReference type="EMBL" id="LJIG01022620">
    <property type="protein sequence ID" value="KRT79591.1"/>
    <property type="molecule type" value="Genomic_DNA"/>
</dbReference>
<proteinExistence type="inferred from homology"/>
<keyword evidence="7" id="KW-0812">Transmembrane</keyword>
<dbReference type="PANTHER" id="PTHR11177:SF390">
    <property type="entry name" value="CHITINASE 11"/>
    <property type="match status" value="1"/>
</dbReference>
<dbReference type="OrthoDB" id="76388at2759"/>
<sequence length="471" mass="54503">MGDNSVPQARYFLLREKNGVKYIKKTLLVFFLASLLIASAVCAFGILLLRNGFIFTRRHSFTYYKEFHDHSFYRAVSYSKLPENNITIPKISNRPIKSPKIDNYRLVCYYNFPNRSFNLERQLTHKRLDPDLCTHVNVGFGSIQNNTIYLSDYNRNVTRNVSALKAKNKNLKVLLSISGFADSGFAEMVQNHANRKMFIKSMLSYVKEFKLDGIDLDWEFPNADVYNSKERMHFTQLLYEIREEINRQKKHKFLLTVAVASPYFIAMNSYDISYMNDYVDFINLMTYDFHFYTKWTPFTGINSPLYSLPHDIGIFGTLNINYSAHFWMSQGMEKNKINIGLPTYGHTYKLINPNNNGISAPAIGFGNLGHNGFIDYSEVCAFLSESKVLPNFDDVSKSPYATHYQDWISYDDIKSLSFKAEYIRENNFGGAMVYSLNSDDYTGDCADIKNDPSQTYPLIRQIRDILLDPNL</sequence>
<gene>
    <name evidence="9" type="ORF">AMK59_7220</name>
</gene>
<evidence type="ECO:0000256" key="5">
    <source>
        <dbReference type="RuleBase" id="RU000489"/>
    </source>
</evidence>
<name>A0A0T6AYA6_9SCAR</name>
<keyword evidence="7" id="KW-1133">Transmembrane helix</keyword>
<keyword evidence="2 5" id="KW-0378">Hydrolase</keyword>
<dbReference type="GO" id="GO:0005975">
    <property type="term" value="P:carbohydrate metabolic process"/>
    <property type="evidence" value="ECO:0007669"/>
    <property type="project" value="InterPro"/>
</dbReference>
<dbReference type="Gene3D" id="3.10.50.10">
    <property type="match status" value="1"/>
</dbReference>
<feature type="domain" description="GH18" evidence="8">
    <location>
        <begin position="104"/>
        <end position="469"/>
    </location>
</feature>
<dbReference type="SMART" id="SM00636">
    <property type="entry name" value="Glyco_18"/>
    <property type="match status" value="1"/>
</dbReference>
<dbReference type="InterPro" id="IPR001579">
    <property type="entry name" value="Glyco_hydro_18_chit_AS"/>
</dbReference>
<evidence type="ECO:0000313" key="9">
    <source>
        <dbReference type="EMBL" id="KRT79591.1"/>
    </source>
</evidence>
<dbReference type="PROSITE" id="PS51910">
    <property type="entry name" value="GH18_2"/>
    <property type="match status" value="1"/>
</dbReference>
<evidence type="ECO:0000256" key="3">
    <source>
        <dbReference type="ARBA" id="ARBA00023180"/>
    </source>
</evidence>
<evidence type="ECO:0000259" key="8">
    <source>
        <dbReference type="PROSITE" id="PS51910"/>
    </source>
</evidence>
<dbReference type="GO" id="GO:0005576">
    <property type="term" value="C:extracellular region"/>
    <property type="evidence" value="ECO:0007669"/>
    <property type="project" value="TreeGrafter"/>
</dbReference>
<dbReference type="SUPFAM" id="SSF51445">
    <property type="entry name" value="(Trans)glycosidases"/>
    <property type="match status" value="1"/>
</dbReference>
<evidence type="ECO:0000256" key="1">
    <source>
        <dbReference type="ARBA" id="ARBA00022729"/>
    </source>
</evidence>